<feature type="compositionally biased region" description="Basic residues" evidence="1">
    <location>
        <begin position="87"/>
        <end position="103"/>
    </location>
</feature>
<feature type="region of interest" description="Disordered" evidence="1">
    <location>
        <begin position="1"/>
        <end position="110"/>
    </location>
</feature>
<comment type="caution">
    <text evidence="2">The sequence shown here is derived from an EMBL/GenBank/DDBJ whole genome shotgun (WGS) entry which is preliminary data.</text>
</comment>
<feature type="compositionally biased region" description="Pro residues" evidence="1">
    <location>
        <begin position="47"/>
        <end position="61"/>
    </location>
</feature>
<reference evidence="2 3" key="1">
    <citation type="submission" date="2019-05" db="EMBL/GenBank/DDBJ databases">
        <title>Another draft genome of Portunus trituberculatus and its Hox gene families provides insights of decapod evolution.</title>
        <authorList>
            <person name="Jeong J.-H."/>
            <person name="Song I."/>
            <person name="Kim S."/>
            <person name="Choi T."/>
            <person name="Kim D."/>
            <person name="Ryu S."/>
            <person name="Kim W."/>
        </authorList>
    </citation>
    <scope>NUCLEOTIDE SEQUENCE [LARGE SCALE GENOMIC DNA]</scope>
    <source>
        <tissue evidence="2">Muscle</tissue>
    </source>
</reference>
<evidence type="ECO:0000313" key="2">
    <source>
        <dbReference type="EMBL" id="MPC23489.1"/>
    </source>
</evidence>
<dbReference type="EMBL" id="VSRR010001211">
    <property type="protein sequence ID" value="MPC23489.1"/>
    <property type="molecule type" value="Genomic_DNA"/>
</dbReference>
<sequence length="206" mass="22022">MSGCRARVTATHQPHTPPDTGTAVCGNTFPPAAARSGERRRSSPPGTDSPPHSPHPAPHPAAPSCRTAGVPYPALTPARKDAERLMRKSSKRRPIHPRQKGHGQPRPPVCPATRYLRFIPPPRPTRPFGHARCANDMSVTAGPRLCLRGSCRCPAPGGAAPHYHSVDVTHMPSTTPPRPLKHTPDALQTPSSPATQSRTPQTVTHS</sequence>
<gene>
    <name evidence="2" type="ORF">E2C01_016539</name>
</gene>
<dbReference type="Proteomes" id="UP000324222">
    <property type="component" value="Unassembled WGS sequence"/>
</dbReference>
<evidence type="ECO:0000313" key="3">
    <source>
        <dbReference type="Proteomes" id="UP000324222"/>
    </source>
</evidence>
<keyword evidence="3" id="KW-1185">Reference proteome</keyword>
<feature type="compositionally biased region" description="Polar residues" evidence="1">
    <location>
        <begin position="186"/>
        <end position="206"/>
    </location>
</feature>
<accession>A0A5B7DQZ8</accession>
<evidence type="ECO:0000256" key="1">
    <source>
        <dbReference type="SAM" id="MobiDB-lite"/>
    </source>
</evidence>
<organism evidence="2 3">
    <name type="scientific">Portunus trituberculatus</name>
    <name type="common">Swimming crab</name>
    <name type="synonym">Neptunus trituberculatus</name>
    <dbReference type="NCBI Taxonomy" id="210409"/>
    <lineage>
        <taxon>Eukaryota</taxon>
        <taxon>Metazoa</taxon>
        <taxon>Ecdysozoa</taxon>
        <taxon>Arthropoda</taxon>
        <taxon>Crustacea</taxon>
        <taxon>Multicrustacea</taxon>
        <taxon>Malacostraca</taxon>
        <taxon>Eumalacostraca</taxon>
        <taxon>Eucarida</taxon>
        <taxon>Decapoda</taxon>
        <taxon>Pleocyemata</taxon>
        <taxon>Brachyura</taxon>
        <taxon>Eubrachyura</taxon>
        <taxon>Portunoidea</taxon>
        <taxon>Portunidae</taxon>
        <taxon>Portuninae</taxon>
        <taxon>Portunus</taxon>
    </lineage>
</organism>
<name>A0A5B7DQZ8_PORTR</name>
<feature type="region of interest" description="Disordered" evidence="1">
    <location>
        <begin position="164"/>
        <end position="206"/>
    </location>
</feature>
<proteinExistence type="predicted"/>
<protein>
    <submittedName>
        <fullName evidence="2">Uncharacterized protein</fullName>
    </submittedName>
</protein>
<dbReference type="AlphaFoldDB" id="A0A5B7DQZ8"/>